<feature type="transmembrane region" description="Helical" evidence="1">
    <location>
        <begin position="139"/>
        <end position="163"/>
    </location>
</feature>
<organism evidence="3 4">
    <name type="scientific">Quillaja saponaria</name>
    <name type="common">Soap bark tree</name>
    <dbReference type="NCBI Taxonomy" id="32244"/>
    <lineage>
        <taxon>Eukaryota</taxon>
        <taxon>Viridiplantae</taxon>
        <taxon>Streptophyta</taxon>
        <taxon>Embryophyta</taxon>
        <taxon>Tracheophyta</taxon>
        <taxon>Spermatophyta</taxon>
        <taxon>Magnoliopsida</taxon>
        <taxon>eudicotyledons</taxon>
        <taxon>Gunneridae</taxon>
        <taxon>Pentapetalae</taxon>
        <taxon>rosids</taxon>
        <taxon>fabids</taxon>
        <taxon>Fabales</taxon>
        <taxon>Quillajaceae</taxon>
        <taxon>Quillaja</taxon>
    </lineage>
</organism>
<evidence type="ECO:0000313" key="3">
    <source>
        <dbReference type="EMBL" id="KAJ7975795.1"/>
    </source>
</evidence>
<keyword evidence="1" id="KW-0812">Transmembrane</keyword>
<protein>
    <submittedName>
        <fullName evidence="3">Mediator of RNA polymerase II transcription subunit</fullName>
    </submittedName>
</protein>
<keyword evidence="1" id="KW-1133">Transmembrane helix</keyword>
<keyword evidence="1" id="KW-0472">Membrane</keyword>
<name>A0AAD7Q6L7_QUISA</name>
<sequence>MCVCIFHLHCISQIICKVCLSFLPTSSMVMEATNFSLPKLSCQAISITSSPSRKRRRCLAVVRASREANGRDFGSGRLVDENMIVLRMRLKEMKMKMMNEDPPSDWMEWEKKYFAHYDEDVCEAVGLLQTGLMSVRPSLAIGILALLTLTIPISTGLVLFHAIELTKSVSSLFV</sequence>
<proteinExistence type="predicted"/>
<feature type="chain" id="PRO_5042062423" evidence="2">
    <location>
        <begin position="22"/>
        <end position="174"/>
    </location>
</feature>
<keyword evidence="2" id="KW-0732">Signal</keyword>
<accession>A0AAD7Q6L7</accession>
<dbReference type="AlphaFoldDB" id="A0AAD7Q6L7"/>
<dbReference type="Proteomes" id="UP001163823">
    <property type="component" value="Chromosome 3"/>
</dbReference>
<dbReference type="KEGG" id="qsa:O6P43_005662"/>
<evidence type="ECO:0000313" key="4">
    <source>
        <dbReference type="Proteomes" id="UP001163823"/>
    </source>
</evidence>
<keyword evidence="4" id="KW-1185">Reference proteome</keyword>
<comment type="caution">
    <text evidence="3">The sequence shown here is derived from an EMBL/GenBank/DDBJ whole genome shotgun (WGS) entry which is preliminary data.</text>
</comment>
<dbReference type="PANTHER" id="PTHR33782:SF27">
    <property type="entry name" value="PROTEIN, PUTATIVE-RELATED"/>
    <property type="match status" value="1"/>
</dbReference>
<dbReference type="EMBL" id="JARAOO010000003">
    <property type="protein sequence ID" value="KAJ7975795.1"/>
    <property type="molecule type" value="Genomic_DNA"/>
</dbReference>
<dbReference type="PANTHER" id="PTHR33782">
    <property type="entry name" value="OS01G0121600 PROTEIN"/>
    <property type="match status" value="1"/>
</dbReference>
<evidence type="ECO:0000256" key="1">
    <source>
        <dbReference type="SAM" id="Phobius"/>
    </source>
</evidence>
<reference evidence="3" key="1">
    <citation type="journal article" date="2023" name="Science">
        <title>Elucidation of the pathway for biosynthesis of saponin adjuvants from the soapbark tree.</title>
        <authorList>
            <person name="Reed J."/>
            <person name="Orme A."/>
            <person name="El-Demerdash A."/>
            <person name="Owen C."/>
            <person name="Martin L.B.B."/>
            <person name="Misra R.C."/>
            <person name="Kikuchi S."/>
            <person name="Rejzek M."/>
            <person name="Martin A.C."/>
            <person name="Harkess A."/>
            <person name="Leebens-Mack J."/>
            <person name="Louveau T."/>
            <person name="Stephenson M.J."/>
            <person name="Osbourn A."/>
        </authorList>
    </citation>
    <scope>NUCLEOTIDE SEQUENCE</scope>
    <source>
        <strain evidence="3">S10</strain>
    </source>
</reference>
<gene>
    <name evidence="3" type="ORF">O6P43_005662</name>
</gene>
<feature type="signal peptide" evidence="2">
    <location>
        <begin position="1"/>
        <end position="21"/>
    </location>
</feature>
<evidence type="ECO:0000256" key="2">
    <source>
        <dbReference type="SAM" id="SignalP"/>
    </source>
</evidence>